<proteinExistence type="predicted"/>
<evidence type="ECO:0000313" key="3">
    <source>
        <dbReference type="Proteomes" id="UP000239089"/>
    </source>
</evidence>
<reference evidence="2 3" key="1">
    <citation type="journal article" date="2018" name="Arch. Microbiol.">
        <title>New insights into the metabolic potential of the phototrophic purple bacterium Rhodopila globiformis DSM 161(T) from its draft genome sequence and evidence for a vanadium-dependent nitrogenase.</title>
        <authorList>
            <person name="Imhoff J.F."/>
            <person name="Rahn T."/>
            <person name="Kunzel S."/>
            <person name="Neulinger S.C."/>
        </authorList>
    </citation>
    <scope>NUCLEOTIDE SEQUENCE [LARGE SCALE GENOMIC DNA]</scope>
    <source>
        <strain evidence="2 3">DSM 16996</strain>
    </source>
</reference>
<feature type="domain" description="Xylose isomerase-like TIM barrel" evidence="1">
    <location>
        <begin position="29"/>
        <end position="250"/>
    </location>
</feature>
<dbReference type="InterPro" id="IPR050312">
    <property type="entry name" value="IolE/XylAMocC-like"/>
</dbReference>
<dbReference type="AlphaFoldDB" id="A0A2S6N8G7"/>
<dbReference type="InterPro" id="IPR013022">
    <property type="entry name" value="Xyl_isomerase-like_TIM-brl"/>
</dbReference>
<protein>
    <recommendedName>
        <fullName evidence="1">Xylose isomerase-like TIM barrel domain-containing protein</fullName>
    </recommendedName>
</protein>
<dbReference type="InterPro" id="IPR036237">
    <property type="entry name" value="Xyl_isomerase-like_sf"/>
</dbReference>
<name>A0A2S6N8G7_9HYPH</name>
<dbReference type="PANTHER" id="PTHR12110">
    <property type="entry name" value="HYDROXYPYRUVATE ISOMERASE"/>
    <property type="match status" value="1"/>
</dbReference>
<dbReference type="EMBL" id="NHSJ01000070">
    <property type="protein sequence ID" value="PPQ30904.1"/>
    <property type="molecule type" value="Genomic_DNA"/>
</dbReference>
<accession>A0A2S6N8G7</accession>
<organism evidence="2 3">
    <name type="scientific">Rhodoblastus sphagnicola</name>
    <dbReference type="NCBI Taxonomy" id="333368"/>
    <lineage>
        <taxon>Bacteria</taxon>
        <taxon>Pseudomonadati</taxon>
        <taxon>Pseudomonadota</taxon>
        <taxon>Alphaproteobacteria</taxon>
        <taxon>Hyphomicrobiales</taxon>
        <taxon>Rhodoblastaceae</taxon>
        <taxon>Rhodoblastus</taxon>
    </lineage>
</organism>
<dbReference type="Proteomes" id="UP000239089">
    <property type="component" value="Unassembled WGS sequence"/>
</dbReference>
<dbReference type="SUPFAM" id="SSF51658">
    <property type="entry name" value="Xylose isomerase-like"/>
    <property type="match status" value="1"/>
</dbReference>
<dbReference type="Pfam" id="PF01261">
    <property type="entry name" value="AP_endonuc_2"/>
    <property type="match status" value="1"/>
</dbReference>
<comment type="caution">
    <text evidence="2">The sequence shown here is derived from an EMBL/GenBank/DDBJ whole genome shotgun (WGS) entry which is preliminary data.</text>
</comment>
<gene>
    <name evidence="2" type="ORF">CCR94_11145</name>
</gene>
<dbReference type="Gene3D" id="3.20.20.150">
    <property type="entry name" value="Divalent-metal-dependent TIM barrel enzymes"/>
    <property type="match status" value="1"/>
</dbReference>
<evidence type="ECO:0000259" key="1">
    <source>
        <dbReference type="Pfam" id="PF01261"/>
    </source>
</evidence>
<keyword evidence="3" id="KW-1185">Reference proteome</keyword>
<evidence type="ECO:0000313" key="2">
    <source>
        <dbReference type="EMBL" id="PPQ30904.1"/>
    </source>
</evidence>
<dbReference type="PANTHER" id="PTHR12110:SF21">
    <property type="entry name" value="XYLOSE ISOMERASE-LIKE TIM BARREL DOMAIN-CONTAINING PROTEIN"/>
    <property type="match status" value="1"/>
</dbReference>
<sequence>MSWSDAMRLAFSNLTLPAFDHLTYLPDMRASGVEGIEIAPDHTFTRPHFGKEFCPREVATYGQAARLAGLEIVGLHALLGGRPEFDMFDDADIRHHTIKHLVHLSRICRDLGGRTLILDSRWARGMERKEAFLQCRAFLEKLLPQIEDHGTVLCFAPLAPDEGDFCRLAPELFMLVTALDHPAFGLHVATAAFAANGETGHKNFAARRGRLDHVHIDEPGRVALGVSGKVDHADVRRHLNAISYSGWCSVVQSLPAGVSPTEHVFRSVRGFRAIYRQDFRNRRTFNV</sequence>